<evidence type="ECO:0000256" key="2">
    <source>
        <dbReference type="SAM" id="Phobius"/>
    </source>
</evidence>
<keyword evidence="2" id="KW-0472">Membrane</keyword>
<accession>A0A552X171</accession>
<evidence type="ECO:0000313" key="3">
    <source>
        <dbReference type="EMBL" id="TRW48774.1"/>
    </source>
</evidence>
<reference evidence="3 4" key="1">
    <citation type="submission" date="2019-07" db="EMBL/GenBank/DDBJ databases">
        <authorList>
            <person name="Yang M."/>
            <person name="Zhao D."/>
            <person name="Xiang H."/>
        </authorList>
    </citation>
    <scope>NUCLEOTIDE SEQUENCE [LARGE SCALE GENOMIC DNA]</scope>
    <source>
        <strain evidence="3 4">IM1326</strain>
    </source>
</reference>
<protein>
    <submittedName>
        <fullName evidence="3">Uncharacterized protein</fullName>
    </submittedName>
</protein>
<evidence type="ECO:0000313" key="4">
    <source>
        <dbReference type="Proteomes" id="UP000320359"/>
    </source>
</evidence>
<gene>
    <name evidence="3" type="ORF">FM042_07260</name>
</gene>
<keyword evidence="4" id="KW-1185">Reference proteome</keyword>
<dbReference type="RefSeq" id="WP_143235760.1">
    <property type="nucleotide sequence ID" value="NZ_VJWL01000002.1"/>
</dbReference>
<dbReference type="EMBL" id="VJWL01000002">
    <property type="protein sequence ID" value="TRW48774.1"/>
    <property type="molecule type" value="Genomic_DNA"/>
</dbReference>
<sequence length="208" mass="22484">MGNISFLIVIAVIVIVFLAYRHSKTKAQSQSKSEATSSSQASAPPAAPAPEKRAKVAPAKPSVDPVIKGESQTQPSPLGAEVPNELEQPIAALEHESDAVARHRLYQTIIDASYKNRKDSGARALCKTYSQRHVEEFDKIAKPLKKANGGKLPHVATFQNYANLLAEEGNFDEAIAVCEQAMTFGLDDKTKSGFAGRKARLEKQKAKA</sequence>
<keyword evidence="2" id="KW-1133">Transmembrane helix</keyword>
<feature type="transmembrane region" description="Helical" evidence="2">
    <location>
        <begin position="6"/>
        <end position="23"/>
    </location>
</feature>
<evidence type="ECO:0000256" key="1">
    <source>
        <dbReference type="SAM" id="MobiDB-lite"/>
    </source>
</evidence>
<proteinExistence type="predicted"/>
<dbReference type="Proteomes" id="UP000320359">
    <property type="component" value="Unassembled WGS sequence"/>
</dbReference>
<keyword evidence="2" id="KW-0812">Transmembrane</keyword>
<organism evidence="3 4">
    <name type="scientific">Aliidiomarina halalkaliphila</name>
    <dbReference type="NCBI Taxonomy" id="2593535"/>
    <lineage>
        <taxon>Bacteria</taxon>
        <taxon>Pseudomonadati</taxon>
        <taxon>Pseudomonadota</taxon>
        <taxon>Gammaproteobacteria</taxon>
        <taxon>Alteromonadales</taxon>
        <taxon>Idiomarinaceae</taxon>
        <taxon>Aliidiomarina</taxon>
    </lineage>
</organism>
<dbReference type="AlphaFoldDB" id="A0A552X171"/>
<comment type="caution">
    <text evidence="3">The sequence shown here is derived from an EMBL/GenBank/DDBJ whole genome shotgun (WGS) entry which is preliminary data.</text>
</comment>
<feature type="region of interest" description="Disordered" evidence="1">
    <location>
        <begin position="27"/>
        <end position="81"/>
    </location>
</feature>
<feature type="compositionally biased region" description="Low complexity" evidence="1">
    <location>
        <begin position="27"/>
        <end position="44"/>
    </location>
</feature>
<name>A0A552X171_9GAMM</name>
<dbReference type="OrthoDB" id="6398477at2"/>